<protein>
    <submittedName>
        <fullName evidence="2">Uncharacterized protein</fullName>
    </submittedName>
</protein>
<sequence>MFGNNGNNNMASSPQQQPLRKSLVKNAPNPNQQQQQQRQTLQQIPPLPLPSNHFYMDDGTSMYATPPLPKQNQQPTPQQIQAAQQMIANQQQRLQQLPPGQDPVSGGQLIPQASQSPQPGQYPQQLPLRSQQQQQQQQGYSQQQPNNLFVRVNNVQPLSAPAPQSPPPAASQQAPPPNQPMYSGPPMQMPAGQGPFYGPASNPMFGPATGTVQMETKNVTTTSITSVPLGKQPSEMSGTSDESKRTGDSGPSSGLTEVASRMTDTEVGLEITGDLPLWFKQDRKKFSRHMLHLFYTGVCAFVGKTHIYFVKVLAADQGLTPKHVKIIYTQAMFVKLEVQGGKKRKGEKKKSKKDTAGDHRRAEKNFEPNVTFYSHDEGEVQIKSKSKSEIHVLTDHFNIQKRQPQNCECKDPTVACKCFIEARRVILEDPSEYLRFTGTS</sequence>
<accession>A0A1W0WLG1</accession>
<keyword evidence="3" id="KW-1185">Reference proteome</keyword>
<evidence type="ECO:0000313" key="3">
    <source>
        <dbReference type="Proteomes" id="UP000192578"/>
    </source>
</evidence>
<proteinExistence type="predicted"/>
<feature type="region of interest" description="Disordered" evidence="1">
    <location>
        <begin position="222"/>
        <end position="261"/>
    </location>
</feature>
<feature type="compositionally biased region" description="Low complexity" evidence="1">
    <location>
        <begin position="70"/>
        <end position="103"/>
    </location>
</feature>
<feature type="compositionally biased region" description="Pro residues" evidence="1">
    <location>
        <begin position="163"/>
        <end position="179"/>
    </location>
</feature>
<gene>
    <name evidence="2" type="ORF">BV898_09821</name>
</gene>
<evidence type="ECO:0000256" key="1">
    <source>
        <dbReference type="SAM" id="MobiDB-lite"/>
    </source>
</evidence>
<feature type="region of interest" description="Disordered" evidence="1">
    <location>
        <begin position="157"/>
        <end position="210"/>
    </location>
</feature>
<feature type="compositionally biased region" description="Low complexity" evidence="1">
    <location>
        <begin position="111"/>
        <end position="143"/>
    </location>
</feature>
<reference evidence="3" key="1">
    <citation type="submission" date="2017-01" db="EMBL/GenBank/DDBJ databases">
        <title>Comparative genomics of anhydrobiosis in the tardigrade Hypsibius dujardini.</title>
        <authorList>
            <person name="Yoshida Y."/>
            <person name="Koutsovoulos G."/>
            <person name="Laetsch D."/>
            <person name="Stevens L."/>
            <person name="Kumar S."/>
            <person name="Horikawa D."/>
            <person name="Ishino K."/>
            <person name="Komine S."/>
            <person name="Tomita M."/>
            <person name="Blaxter M."/>
            <person name="Arakawa K."/>
        </authorList>
    </citation>
    <scope>NUCLEOTIDE SEQUENCE [LARGE SCALE GENOMIC DNA]</scope>
    <source>
        <strain evidence="3">Z151</strain>
    </source>
</reference>
<name>A0A1W0WLG1_HYPEX</name>
<feature type="compositionally biased region" description="Low complexity" evidence="1">
    <location>
        <begin position="184"/>
        <end position="194"/>
    </location>
</feature>
<dbReference type="EMBL" id="MTYJ01000079">
    <property type="protein sequence ID" value="OQV16051.1"/>
    <property type="molecule type" value="Genomic_DNA"/>
</dbReference>
<dbReference type="Proteomes" id="UP000192578">
    <property type="component" value="Unassembled WGS sequence"/>
</dbReference>
<evidence type="ECO:0000313" key="2">
    <source>
        <dbReference type="EMBL" id="OQV16051.1"/>
    </source>
</evidence>
<feature type="region of interest" description="Disordered" evidence="1">
    <location>
        <begin position="1"/>
        <end position="143"/>
    </location>
</feature>
<organism evidence="2 3">
    <name type="scientific">Hypsibius exemplaris</name>
    <name type="common">Freshwater tardigrade</name>
    <dbReference type="NCBI Taxonomy" id="2072580"/>
    <lineage>
        <taxon>Eukaryota</taxon>
        <taxon>Metazoa</taxon>
        <taxon>Ecdysozoa</taxon>
        <taxon>Tardigrada</taxon>
        <taxon>Eutardigrada</taxon>
        <taxon>Parachela</taxon>
        <taxon>Hypsibioidea</taxon>
        <taxon>Hypsibiidae</taxon>
        <taxon>Hypsibius</taxon>
    </lineage>
</organism>
<comment type="caution">
    <text evidence="2">The sequence shown here is derived from an EMBL/GenBank/DDBJ whole genome shotgun (WGS) entry which is preliminary data.</text>
</comment>
<dbReference type="AlphaFoldDB" id="A0A1W0WLG1"/>
<feature type="compositionally biased region" description="Low complexity" evidence="1">
    <location>
        <begin position="26"/>
        <end position="44"/>
    </location>
</feature>
<dbReference type="OrthoDB" id="10440880at2759"/>
<feature type="compositionally biased region" description="Polar residues" evidence="1">
    <location>
        <begin position="1"/>
        <end position="19"/>
    </location>
</feature>